<evidence type="ECO:0000259" key="3">
    <source>
        <dbReference type="PROSITE" id="PS50977"/>
    </source>
</evidence>
<dbReference type="Proteomes" id="UP001229651">
    <property type="component" value="Unassembled WGS sequence"/>
</dbReference>
<dbReference type="RefSeq" id="WP_306993570.1">
    <property type="nucleotide sequence ID" value="NZ_JAUSUT010000001.1"/>
</dbReference>
<proteinExistence type="predicted"/>
<dbReference type="InterPro" id="IPR050109">
    <property type="entry name" value="HTH-type_TetR-like_transc_reg"/>
</dbReference>
<feature type="domain" description="HTH tetR-type" evidence="3">
    <location>
        <begin position="17"/>
        <end position="77"/>
    </location>
</feature>
<evidence type="ECO:0000313" key="4">
    <source>
        <dbReference type="EMBL" id="MDQ0379948.1"/>
    </source>
</evidence>
<dbReference type="EMBL" id="JAUSUT010000001">
    <property type="protein sequence ID" value="MDQ0379948.1"/>
    <property type="molecule type" value="Genomic_DNA"/>
</dbReference>
<keyword evidence="1 2" id="KW-0238">DNA-binding</keyword>
<evidence type="ECO:0000256" key="2">
    <source>
        <dbReference type="PROSITE-ProRule" id="PRU00335"/>
    </source>
</evidence>
<sequence>MSPPADFQRARRPEQREQRRRAILDATEALLAEVPVEDISLRELSRRLGTSKTNVVRYFETREGVLLALLNRTRSAWLDELDERLPPGPVHADELVTIWADSLAERPLLCQLWSLLPTVLERNVSAASVRSYKLTDLDHRTRLARLVSERVPALDEATALHLTRIAVVALTGLWPFCTPTPAIVEATSDPRLRESCVEFATAYTDILRITTAGLLARGEGSAAPGA</sequence>
<dbReference type="InterPro" id="IPR001647">
    <property type="entry name" value="HTH_TetR"/>
</dbReference>
<protein>
    <submittedName>
        <fullName evidence="4">AcrR family transcriptional regulator</fullName>
    </submittedName>
</protein>
<keyword evidence="5" id="KW-1185">Reference proteome</keyword>
<dbReference type="InterPro" id="IPR041483">
    <property type="entry name" value="TetR_C_34"/>
</dbReference>
<gene>
    <name evidence="4" type="ORF">FB470_003942</name>
</gene>
<dbReference type="InterPro" id="IPR009057">
    <property type="entry name" value="Homeodomain-like_sf"/>
</dbReference>
<evidence type="ECO:0000256" key="1">
    <source>
        <dbReference type="ARBA" id="ARBA00023125"/>
    </source>
</evidence>
<organism evidence="4 5">
    <name type="scientific">Amycolatopsis thermophila</name>
    <dbReference type="NCBI Taxonomy" id="206084"/>
    <lineage>
        <taxon>Bacteria</taxon>
        <taxon>Bacillati</taxon>
        <taxon>Actinomycetota</taxon>
        <taxon>Actinomycetes</taxon>
        <taxon>Pseudonocardiales</taxon>
        <taxon>Pseudonocardiaceae</taxon>
        <taxon>Amycolatopsis</taxon>
    </lineage>
</organism>
<reference evidence="4 5" key="1">
    <citation type="submission" date="2023-07" db="EMBL/GenBank/DDBJ databases">
        <title>Sequencing the genomes of 1000 actinobacteria strains.</title>
        <authorList>
            <person name="Klenk H.-P."/>
        </authorList>
    </citation>
    <scope>NUCLEOTIDE SEQUENCE [LARGE SCALE GENOMIC DNA]</scope>
    <source>
        <strain evidence="4 5">DSM 45805</strain>
    </source>
</reference>
<accession>A0ABU0EXF3</accession>
<name>A0ABU0EXF3_9PSEU</name>
<dbReference type="Pfam" id="PF17929">
    <property type="entry name" value="TetR_C_34"/>
    <property type="match status" value="1"/>
</dbReference>
<evidence type="ECO:0000313" key="5">
    <source>
        <dbReference type="Proteomes" id="UP001229651"/>
    </source>
</evidence>
<dbReference type="Pfam" id="PF00440">
    <property type="entry name" value="TetR_N"/>
    <property type="match status" value="1"/>
</dbReference>
<comment type="caution">
    <text evidence="4">The sequence shown here is derived from an EMBL/GenBank/DDBJ whole genome shotgun (WGS) entry which is preliminary data.</text>
</comment>
<feature type="DNA-binding region" description="H-T-H motif" evidence="2">
    <location>
        <begin position="40"/>
        <end position="59"/>
    </location>
</feature>
<dbReference type="Gene3D" id="1.10.357.10">
    <property type="entry name" value="Tetracycline Repressor, domain 2"/>
    <property type="match status" value="1"/>
</dbReference>
<dbReference type="PANTHER" id="PTHR30055:SF226">
    <property type="entry name" value="HTH-TYPE TRANSCRIPTIONAL REGULATOR PKSA"/>
    <property type="match status" value="1"/>
</dbReference>
<dbReference type="SUPFAM" id="SSF46689">
    <property type="entry name" value="Homeodomain-like"/>
    <property type="match status" value="1"/>
</dbReference>
<dbReference type="PROSITE" id="PS50977">
    <property type="entry name" value="HTH_TETR_2"/>
    <property type="match status" value="1"/>
</dbReference>
<dbReference type="PANTHER" id="PTHR30055">
    <property type="entry name" value="HTH-TYPE TRANSCRIPTIONAL REGULATOR RUTR"/>
    <property type="match status" value="1"/>
</dbReference>